<dbReference type="InterPro" id="IPR000008">
    <property type="entry name" value="C2_dom"/>
</dbReference>
<dbReference type="PANTHER" id="PTHR32246">
    <property type="entry name" value="INGRESSION PROTEIN FIC1"/>
    <property type="match status" value="1"/>
</dbReference>
<accession>A0ABC8IVY2</accession>
<feature type="region of interest" description="Disordered" evidence="1">
    <location>
        <begin position="412"/>
        <end position="449"/>
    </location>
</feature>
<protein>
    <recommendedName>
        <fullName evidence="2">C2 domain-containing protein</fullName>
    </recommendedName>
</protein>
<feature type="domain" description="C2" evidence="2">
    <location>
        <begin position="1"/>
        <end position="124"/>
    </location>
</feature>
<dbReference type="Pfam" id="PF00168">
    <property type="entry name" value="C2"/>
    <property type="match status" value="2"/>
</dbReference>
<dbReference type="Proteomes" id="UP001642260">
    <property type="component" value="Unassembled WGS sequence"/>
</dbReference>
<dbReference type="CDD" id="cd04051">
    <property type="entry name" value="C2_SRC2_like"/>
    <property type="match status" value="2"/>
</dbReference>
<dbReference type="SUPFAM" id="SSF49562">
    <property type="entry name" value="C2 domain (Calcium/lipid-binding domain, CaLB)"/>
    <property type="match status" value="2"/>
</dbReference>
<dbReference type="PROSITE" id="PS50004">
    <property type="entry name" value="C2"/>
    <property type="match status" value="2"/>
</dbReference>
<evidence type="ECO:0000313" key="3">
    <source>
        <dbReference type="EMBL" id="CAH8303885.1"/>
    </source>
</evidence>
<comment type="caution">
    <text evidence="3">The sequence shown here is derived from an EMBL/GenBank/DDBJ whole genome shotgun (WGS) entry which is preliminary data.</text>
</comment>
<evidence type="ECO:0000256" key="1">
    <source>
        <dbReference type="SAM" id="MobiDB-lite"/>
    </source>
</evidence>
<reference evidence="3 4" key="1">
    <citation type="submission" date="2022-03" db="EMBL/GenBank/DDBJ databases">
        <authorList>
            <person name="Macdonald S."/>
            <person name="Ahmed S."/>
            <person name="Newling K."/>
        </authorList>
    </citation>
    <scope>NUCLEOTIDE SEQUENCE [LARGE SCALE GENOMIC DNA]</scope>
</reference>
<dbReference type="AlphaFoldDB" id="A0ABC8IVY2"/>
<dbReference type="Gene3D" id="2.60.40.150">
    <property type="entry name" value="C2 domain"/>
    <property type="match status" value="2"/>
</dbReference>
<name>A0ABC8IVY2_ERUVS</name>
<gene>
    <name evidence="3" type="ORF">ERUC_LOCUS3507</name>
</gene>
<organism evidence="3 4">
    <name type="scientific">Eruca vesicaria subsp. sativa</name>
    <name type="common">Garden rocket</name>
    <name type="synonym">Eruca sativa</name>
    <dbReference type="NCBI Taxonomy" id="29727"/>
    <lineage>
        <taxon>Eukaryota</taxon>
        <taxon>Viridiplantae</taxon>
        <taxon>Streptophyta</taxon>
        <taxon>Embryophyta</taxon>
        <taxon>Tracheophyta</taxon>
        <taxon>Spermatophyta</taxon>
        <taxon>Magnoliopsida</taxon>
        <taxon>eudicotyledons</taxon>
        <taxon>Gunneridae</taxon>
        <taxon>Pentapetalae</taxon>
        <taxon>rosids</taxon>
        <taxon>malvids</taxon>
        <taxon>Brassicales</taxon>
        <taxon>Brassicaceae</taxon>
        <taxon>Brassiceae</taxon>
        <taxon>Eruca</taxon>
    </lineage>
</organism>
<sequence>MASSELQRAIENPVLELKIISASDLSHVDATDKMDVYAVVSIHGEGTYKTQTAKTPIDYDGGFNPTWNHTVKFPCNEEAAREGRLTLKIELFSYLLERKDDLYLGDVNISVQELFVSNPLPPSANGNVNKMKSITCPIQVTDGGSTNARLCLLYRFKPLPVDDSYPPVPQDHSLSIGQPVYPNPEPAISGQPVVFSPRFQTTTTKLILEIVIKFAKDIEDVNAFSAMDVYASVAILKDRKVKDRINTPVAFSANTNPKWNQTIKFSLDEKVAQEGRLMLLVELMSHRPFLGDKEIGFVRLPMKQLLGSNPPANGDVNGMKLETHALTGPYGKKGVVSFTYRFLAEQLRVSTVQTPSTTSQPYIMYLPVSPHSYASSDPIQLTPSYVTVQQGTNAGPSNGLVPVYMSPQYQSHGYQQYSPRTAQPQPQHSQLKPLSQKPFSQSLPDTQEA</sequence>
<dbReference type="SMART" id="SM00239">
    <property type="entry name" value="C2"/>
    <property type="match status" value="2"/>
</dbReference>
<dbReference type="InterPro" id="IPR044750">
    <property type="entry name" value="C2_SRC2/BAP"/>
</dbReference>
<evidence type="ECO:0000259" key="2">
    <source>
        <dbReference type="PROSITE" id="PS50004"/>
    </source>
</evidence>
<keyword evidence="4" id="KW-1185">Reference proteome</keyword>
<dbReference type="PANTHER" id="PTHR32246:SF123">
    <property type="entry name" value="C2 DOMAIN-CONTAINING PROTEIN"/>
    <property type="match status" value="1"/>
</dbReference>
<dbReference type="InterPro" id="IPR035892">
    <property type="entry name" value="C2_domain_sf"/>
</dbReference>
<proteinExistence type="predicted"/>
<evidence type="ECO:0000313" key="4">
    <source>
        <dbReference type="Proteomes" id="UP001642260"/>
    </source>
</evidence>
<dbReference type="EMBL" id="CAKOAT010059266">
    <property type="protein sequence ID" value="CAH8303885.1"/>
    <property type="molecule type" value="Genomic_DNA"/>
</dbReference>
<feature type="domain" description="C2" evidence="2">
    <location>
        <begin position="189"/>
        <end position="316"/>
    </location>
</feature>